<name>A0A1T4Z726_9BACT</name>
<evidence type="ECO:0000313" key="2">
    <source>
        <dbReference type="Proteomes" id="UP000190774"/>
    </source>
</evidence>
<reference evidence="2" key="1">
    <citation type="submission" date="2017-02" db="EMBL/GenBank/DDBJ databases">
        <authorList>
            <person name="Varghese N."/>
            <person name="Submissions S."/>
        </authorList>
    </citation>
    <scope>NUCLEOTIDE SEQUENCE [LARGE SCALE GENOMIC DNA]</scope>
    <source>
        <strain evidence="2">ATCC 700200</strain>
    </source>
</reference>
<organism evidence="1 2">
    <name type="scientific">Prosthecobacter debontii</name>
    <dbReference type="NCBI Taxonomy" id="48467"/>
    <lineage>
        <taxon>Bacteria</taxon>
        <taxon>Pseudomonadati</taxon>
        <taxon>Verrucomicrobiota</taxon>
        <taxon>Verrucomicrobiia</taxon>
        <taxon>Verrucomicrobiales</taxon>
        <taxon>Verrucomicrobiaceae</taxon>
        <taxon>Prosthecobacter</taxon>
    </lineage>
</organism>
<evidence type="ECO:0000313" key="1">
    <source>
        <dbReference type="EMBL" id="SKB09673.1"/>
    </source>
</evidence>
<keyword evidence="2" id="KW-1185">Reference proteome</keyword>
<dbReference type="AlphaFoldDB" id="A0A1T4Z726"/>
<protein>
    <submittedName>
        <fullName evidence="1">Uncharacterized protein</fullName>
    </submittedName>
</protein>
<sequence length="164" mass="17669">MLYIDKIKASDLPVSVEVDPYVPIAVRTFSAPIGAVFYRVGNFDTSLVELPIDPISGAVRGIKVVCLDRVGTAIDETALSEVHGLPITAKESIPQKRQDDQRDVAATLIGDRLLIDWSGGQKLDTKAVHGRLSFFIGDGSLLAAAVESLTSEERQSLLPHMPST</sequence>
<dbReference type="OrthoDB" id="9909808at2"/>
<dbReference type="RefSeq" id="WP_078816242.1">
    <property type="nucleotide sequence ID" value="NZ_FUYE01000049.1"/>
</dbReference>
<gene>
    <name evidence="1" type="ORF">SAMN02745166_05172</name>
</gene>
<accession>A0A1T4Z726</accession>
<dbReference type="Proteomes" id="UP000190774">
    <property type="component" value="Unassembled WGS sequence"/>
</dbReference>
<dbReference type="EMBL" id="FUYE01000049">
    <property type="protein sequence ID" value="SKB09673.1"/>
    <property type="molecule type" value="Genomic_DNA"/>
</dbReference>
<proteinExistence type="predicted"/>